<evidence type="ECO:0000256" key="1">
    <source>
        <dbReference type="ARBA" id="ARBA00001974"/>
    </source>
</evidence>
<protein>
    <recommendedName>
        <fullName evidence="4 11">tRNA uridine 5-carboxymethylaminomethyl modification enzyme MnmG</fullName>
    </recommendedName>
    <alternativeName>
        <fullName evidence="10 11">Glucose-inhibited division protein A</fullName>
    </alternativeName>
</protein>
<evidence type="ECO:0000256" key="8">
    <source>
        <dbReference type="ARBA" id="ARBA00023027"/>
    </source>
</evidence>
<evidence type="ECO:0000259" key="12">
    <source>
        <dbReference type="SMART" id="SM01228"/>
    </source>
</evidence>
<dbReference type="PROSITE" id="PS01281">
    <property type="entry name" value="GIDA_2"/>
    <property type="match status" value="1"/>
</dbReference>
<comment type="cofactor">
    <cofactor evidence="1 11">
        <name>FAD</name>
        <dbReference type="ChEBI" id="CHEBI:57692"/>
    </cofactor>
</comment>
<dbReference type="Gene3D" id="1.10.10.1800">
    <property type="entry name" value="tRNA uridine 5-carboxymethylaminomethyl modification enzyme MnmG/GidA"/>
    <property type="match status" value="1"/>
</dbReference>
<dbReference type="SUPFAM" id="SSF51905">
    <property type="entry name" value="FAD/NAD(P)-binding domain"/>
    <property type="match status" value="1"/>
</dbReference>
<dbReference type="InterPro" id="IPR047001">
    <property type="entry name" value="MnmG_C_subdom"/>
</dbReference>
<gene>
    <name evidence="11" type="primary">mnmG</name>
    <name evidence="11" type="synonym">gidA</name>
    <name evidence="13" type="ORF">A2W05_07685</name>
</gene>
<dbReference type="GO" id="GO:0030488">
    <property type="term" value="P:tRNA methylation"/>
    <property type="evidence" value="ECO:0007669"/>
    <property type="project" value="TreeGrafter"/>
</dbReference>
<dbReference type="Gene3D" id="3.50.50.60">
    <property type="entry name" value="FAD/NAD(P)-binding domain"/>
    <property type="match status" value="2"/>
</dbReference>
<dbReference type="PANTHER" id="PTHR11806:SF0">
    <property type="entry name" value="PROTEIN MTO1 HOMOLOG, MITOCHONDRIAL"/>
    <property type="match status" value="1"/>
</dbReference>
<evidence type="ECO:0000256" key="9">
    <source>
        <dbReference type="ARBA" id="ARBA00025948"/>
    </source>
</evidence>
<evidence type="ECO:0000256" key="11">
    <source>
        <dbReference type="HAMAP-Rule" id="MF_00129"/>
    </source>
</evidence>
<comment type="similarity">
    <text evidence="3 11">Belongs to the MnmG family.</text>
</comment>
<evidence type="ECO:0000256" key="6">
    <source>
        <dbReference type="ARBA" id="ARBA00022694"/>
    </source>
</evidence>
<dbReference type="PROSITE" id="PS01280">
    <property type="entry name" value="GIDA_1"/>
    <property type="match status" value="1"/>
</dbReference>
<evidence type="ECO:0000256" key="4">
    <source>
        <dbReference type="ARBA" id="ARBA00020461"/>
    </source>
</evidence>
<dbReference type="AlphaFoldDB" id="A0A1F7RUE8"/>
<dbReference type="Pfam" id="PF21680">
    <property type="entry name" value="GIDA_C_1st"/>
    <property type="match status" value="1"/>
</dbReference>
<dbReference type="InterPro" id="IPR002218">
    <property type="entry name" value="MnmG-rel"/>
</dbReference>
<dbReference type="FunFam" id="1.10.150.570:FF:000001">
    <property type="entry name" value="tRNA uridine 5-carboxymethylaminomethyl modification enzyme MnmG"/>
    <property type="match status" value="1"/>
</dbReference>
<feature type="domain" description="tRNA uridine 5-carboxymethylaminomethyl modification enzyme C-terminal subdomain" evidence="12">
    <location>
        <begin position="543"/>
        <end position="614"/>
    </location>
</feature>
<keyword evidence="7 11" id="KW-0274">FAD</keyword>
<keyword evidence="6 11" id="KW-0819">tRNA processing</keyword>
<dbReference type="SMART" id="SM01228">
    <property type="entry name" value="GIDA_assoc_3"/>
    <property type="match status" value="1"/>
</dbReference>
<dbReference type="HAMAP" id="MF_00129">
    <property type="entry name" value="MnmG_GidA"/>
    <property type="match status" value="1"/>
</dbReference>
<sequence>MNQELFDVIVVGAGHAGCEAALASARMGCKTIVFTINLNHIALMSCNPAIGGLAKGHLVKEIDALGGEMGKNIDKTGIQFRMLNTKKGPAVWGPRAQADKIFYKDSMRKVLEGCENLTLKEAEIIEIITNNNKVCGVKTVNGETIEGKTVILTTGTFLMGLIHIGFEHFPAGRMEDPPAMHLSKSLEKLGFALGRLKTGTPPRLKRDSIDFSSMRIQEGDENPVPFSHFTQEKLKNKVSCYIGYTNKDMHQYIKANLNKSPLYSGIIVGIGPRYCPSIEDKVVKFAEKDRHQIFFEPEGIDSNQIYPNGISTSLPQEVQINMLRKINGLEKVEIIRPGYAIEYDFVYPTQLKPSLETKLISGLFHAGQINGTSGYEEAAAQGLMAGINAALKVFEKEPLILKRSESYVGVLIDDLVTLGTKEPYRMFTSRAECRLFLRQDNADLRLMKYGRDLGLITEKAYDYIEEKRKIIKEKIFYLKNTSLNPSKETNEALKAIGEIQISAPQSLDQILKRPEISFEHIKKLGEGLEKIPSDMARQIEIQVKYEGYIMRQEQMIEQLKKLENIKIPQEIKYSELNGLSNEVIEKLEYIKPISLGQASRISGITPAAISALMVYIKGKYENSKIKTEQQGL</sequence>
<dbReference type="Gene3D" id="1.10.150.570">
    <property type="entry name" value="GidA associated domain, C-terminal subdomain"/>
    <property type="match status" value="1"/>
</dbReference>
<dbReference type="Proteomes" id="UP000178797">
    <property type="component" value="Unassembled WGS sequence"/>
</dbReference>
<dbReference type="InterPro" id="IPR040131">
    <property type="entry name" value="MnmG_N"/>
</dbReference>
<proteinExistence type="inferred from homology"/>
<dbReference type="Pfam" id="PF01134">
    <property type="entry name" value="GIDA"/>
    <property type="match status" value="1"/>
</dbReference>
<evidence type="ECO:0000256" key="10">
    <source>
        <dbReference type="ARBA" id="ARBA00031800"/>
    </source>
</evidence>
<name>A0A1F7RUE8_9BACT</name>
<dbReference type="InterPro" id="IPR026904">
    <property type="entry name" value="MnmG_C"/>
</dbReference>
<keyword evidence="5 11" id="KW-0285">Flavoprotein</keyword>
<keyword evidence="11" id="KW-0963">Cytoplasm</keyword>
<reference evidence="13 14" key="1">
    <citation type="journal article" date="2016" name="Nat. Commun.">
        <title>Thousands of microbial genomes shed light on interconnected biogeochemical processes in an aquifer system.</title>
        <authorList>
            <person name="Anantharaman K."/>
            <person name="Brown C.T."/>
            <person name="Hug L.A."/>
            <person name="Sharon I."/>
            <person name="Castelle C.J."/>
            <person name="Probst A.J."/>
            <person name="Thomas B.C."/>
            <person name="Singh A."/>
            <person name="Wilkins M.J."/>
            <person name="Karaoz U."/>
            <person name="Brodie E.L."/>
            <person name="Williams K.H."/>
            <person name="Hubbard S.S."/>
            <person name="Banfield J.F."/>
        </authorList>
    </citation>
    <scope>NUCLEOTIDE SEQUENCE [LARGE SCALE GENOMIC DNA]</scope>
</reference>
<accession>A0A1F7RUE8</accession>
<comment type="function">
    <text evidence="2 11">NAD-binding protein involved in the addition of a carboxymethylaminomethyl (cmnm) group at the wobble position (U34) of certain tRNAs, forming tRNA-cmnm(5)s(2)U34.</text>
</comment>
<dbReference type="InterPro" id="IPR044920">
    <property type="entry name" value="MnmG_C_subdom_sf"/>
</dbReference>
<dbReference type="FunFam" id="3.50.50.60:FF:000002">
    <property type="entry name" value="tRNA uridine 5-carboxymethylaminomethyl modification enzyme MnmG"/>
    <property type="match status" value="1"/>
</dbReference>
<keyword evidence="8 11" id="KW-0520">NAD</keyword>
<dbReference type="GO" id="GO:0050660">
    <property type="term" value="F:flavin adenine dinucleotide binding"/>
    <property type="evidence" value="ECO:0007669"/>
    <property type="project" value="UniProtKB-UniRule"/>
</dbReference>
<comment type="subcellular location">
    <subcellularLocation>
        <location evidence="11">Cytoplasm</location>
    </subcellularLocation>
</comment>
<organism evidence="13 14">
    <name type="scientific">Candidatus Schekmanbacteria bacterium RBG_16_38_10</name>
    <dbReference type="NCBI Taxonomy" id="1817879"/>
    <lineage>
        <taxon>Bacteria</taxon>
        <taxon>Candidatus Schekmaniibacteriota</taxon>
    </lineage>
</organism>
<dbReference type="Pfam" id="PF13932">
    <property type="entry name" value="SAM_GIDA_C"/>
    <property type="match status" value="1"/>
</dbReference>
<dbReference type="NCBIfam" id="TIGR00136">
    <property type="entry name" value="mnmG_gidA"/>
    <property type="match status" value="1"/>
</dbReference>
<evidence type="ECO:0000256" key="7">
    <source>
        <dbReference type="ARBA" id="ARBA00022827"/>
    </source>
</evidence>
<dbReference type="EMBL" id="MGDE01000147">
    <property type="protein sequence ID" value="OGL45195.1"/>
    <property type="molecule type" value="Genomic_DNA"/>
</dbReference>
<evidence type="ECO:0000256" key="3">
    <source>
        <dbReference type="ARBA" id="ARBA00007653"/>
    </source>
</evidence>
<dbReference type="PRINTS" id="PR00411">
    <property type="entry name" value="PNDRDTASEI"/>
</dbReference>
<feature type="binding site" evidence="11">
    <location>
        <begin position="12"/>
        <end position="17"/>
    </location>
    <ligand>
        <name>FAD</name>
        <dbReference type="ChEBI" id="CHEBI:57692"/>
    </ligand>
</feature>
<dbReference type="InterPro" id="IPR004416">
    <property type="entry name" value="MnmG"/>
</dbReference>
<comment type="caution">
    <text evidence="11">Lacks conserved residue(s) required for the propagation of feature annotation.</text>
</comment>
<evidence type="ECO:0000313" key="13">
    <source>
        <dbReference type="EMBL" id="OGL45195.1"/>
    </source>
</evidence>
<dbReference type="InterPro" id="IPR036188">
    <property type="entry name" value="FAD/NAD-bd_sf"/>
</dbReference>
<dbReference type="InterPro" id="IPR049312">
    <property type="entry name" value="GIDA_C_N"/>
</dbReference>
<dbReference type="GO" id="GO:0005829">
    <property type="term" value="C:cytosol"/>
    <property type="evidence" value="ECO:0007669"/>
    <property type="project" value="TreeGrafter"/>
</dbReference>
<dbReference type="InterPro" id="IPR020595">
    <property type="entry name" value="MnmG-rel_CS"/>
</dbReference>
<feature type="binding site" evidence="11">
    <location>
        <begin position="271"/>
        <end position="285"/>
    </location>
    <ligand>
        <name>NAD(+)</name>
        <dbReference type="ChEBI" id="CHEBI:57540"/>
    </ligand>
</feature>
<dbReference type="GO" id="GO:0002098">
    <property type="term" value="P:tRNA wobble uridine modification"/>
    <property type="evidence" value="ECO:0007669"/>
    <property type="project" value="InterPro"/>
</dbReference>
<evidence type="ECO:0000256" key="5">
    <source>
        <dbReference type="ARBA" id="ARBA00022630"/>
    </source>
</evidence>
<comment type="caution">
    <text evidence="13">The sequence shown here is derived from an EMBL/GenBank/DDBJ whole genome shotgun (WGS) entry which is preliminary data.</text>
</comment>
<dbReference type="PANTHER" id="PTHR11806">
    <property type="entry name" value="GLUCOSE INHIBITED DIVISION PROTEIN A"/>
    <property type="match status" value="1"/>
</dbReference>
<evidence type="ECO:0000256" key="2">
    <source>
        <dbReference type="ARBA" id="ARBA00003717"/>
    </source>
</evidence>
<evidence type="ECO:0000313" key="14">
    <source>
        <dbReference type="Proteomes" id="UP000178797"/>
    </source>
</evidence>
<comment type="subunit">
    <text evidence="9 11">Homodimer. Heterotetramer of two MnmE and two MnmG subunits.</text>
</comment>